<dbReference type="OMA" id="PMITICA"/>
<dbReference type="RefSeq" id="XP_002116746.1">
    <property type="nucleotide sequence ID" value="XM_002116710.1"/>
</dbReference>
<dbReference type="Pfam" id="PF07690">
    <property type="entry name" value="MFS_1"/>
    <property type="match status" value="1"/>
</dbReference>
<dbReference type="STRING" id="10228.B3S940"/>
<sequence>IGLFHYIITLICGLGYSGYSIFYQSIGFVIISACDLDINRNNKGWLSLAYMIGLAIGASIFGRLADAYGRRKILLFSLTINLIAMLLSAFAYNYNMLVILAAIIGCSHAGLLATIYNYLMEFFPRQYRGIAGACMSSFLIFESLLGSTVAFFTLPHSFYKIGGIYFSSWRLYLIIVMIPTLIGYCILLFLPDSLRFTLAKSERKKAEFVLKKINRINSCFKCRNDLHKQYALPLTSLHPRASNRKENNSKTSRFRHELEHFRFFGKQPWLRRLLLLSVGWFGFCFGDQGFSIWLPSAVSYYTSGKTCWHSHQHVHNISHNAMHSLHLNSSACQNGEKLKTVIIDILIGNLLSLPVAIGCLLLINRVGRKWLYFPMITICALSILLMVVIDNVYGALILGCVFTSISNNAWIPYKTWSAELFPTKVRSTSTGILNIVGHTGSILGMTTFAVLFNKNCTATLIIFSLLGFLSGFTALFLPDT</sequence>
<evidence type="ECO:0000256" key="2">
    <source>
        <dbReference type="ARBA" id="ARBA00022448"/>
    </source>
</evidence>
<dbReference type="eggNOG" id="KOG0255">
    <property type="taxonomic scope" value="Eukaryota"/>
</dbReference>
<evidence type="ECO:0000256" key="5">
    <source>
        <dbReference type="ARBA" id="ARBA00023136"/>
    </source>
</evidence>
<dbReference type="CTD" id="6757888"/>
<dbReference type="GeneID" id="6757888"/>
<keyword evidence="4 6" id="KW-1133">Transmembrane helix</keyword>
<feature type="transmembrane region" description="Helical" evidence="6">
    <location>
        <begin position="171"/>
        <end position="190"/>
    </location>
</feature>
<evidence type="ECO:0000256" key="4">
    <source>
        <dbReference type="ARBA" id="ARBA00022989"/>
    </source>
</evidence>
<feature type="non-terminal residue" evidence="8">
    <location>
        <position position="1"/>
    </location>
</feature>
<dbReference type="PANTHER" id="PTHR23511">
    <property type="entry name" value="SYNAPTIC VESICLE GLYCOPROTEIN 2"/>
    <property type="match status" value="1"/>
</dbReference>
<dbReference type="InterPro" id="IPR011701">
    <property type="entry name" value="MFS"/>
</dbReference>
<dbReference type="EMBL" id="DS985257">
    <property type="protein sequence ID" value="EDV20805.1"/>
    <property type="molecule type" value="Genomic_DNA"/>
</dbReference>
<feature type="non-terminal residue" evidence="8">
    <location>
        <position position="480"/>
    </location>
</feature>
<comment type="subcellular location">
    <subcellularLocation>
        <location evidence="1">Membrane</location>
        <topology evidence="1">Multi-pass membrane protein</topology>
    </subcellularLocation>
</comment>
<evidence type="ECO:0000259" key="7">
    <source>
        <dbReference type="PROSITE" id="PS50850"/>
    </source>
</evidence>
<dbReference type="PhylomeDB" id="B3S940"/>
<feature type="transmembrane region" description="Helical" evidence="6">
    <location>
        <begin position="458"/>
        <end position="477"/>
    </location>
</feature>
<feature type="transmembrane region" description="Helical" evidence="6">
    <location>
        <begin position="7"/>
        <end position="32"/>
    </location>
</feature>
<feature type="transmembrane region" description="Helical" evidence="6">
    <location>
        <begin position="98"/>
        <end position="118"/>
    </location>
</feature>
<feature type="transmembrane region" description="Helical" evidence="6">
    <location>
        <begin position="432"/>
        <end position="452"/>
    </location>
</feature>
<evidence type="ECO:0000256" key="1">
    <source>
        <dbReference type="ARBA" id="ARBA00004141"/>
    </source>
</evidence>
<feature type="transmembrane region" description="Helical" evidence="6">
    <location>
        <begin position="341"/>
        <end position="363"/>
    </location>
</feature>
<evidence type="ECO:0000256" key="3">
    <source>
        <dbReference type="ARBA" id="ARBA00022692"/>
    </source>
</evidence>
<feature type="transmembrane region" description="Helical" evidence="6">
    <location>
        <begin position="370"/>
        <end position="389"/>
    </location>
</feature>
<dbReference type="KEGG" id="tad:TRIADDRAFT_596"/>
<accession>B3S940</accession>
<dbReference type="Proteomes" id="UP000009022">
    <property type="component" value="Unassembled WGS sequence"/>
</dbReference>
<dbReference type="GO" id="GO:0022857">
    <property type="term" value="F:transmembrane transporter activity"/>
    <property type="evidence" value="ECO:0007669"/>
    <property type="project" value="InterPro"/>
</dbReference>
<proteinExistence type="predicted"/>
<evidence type="ECO:0000256" key="6">
    <source>
        <dbReference type="SAM" id="Phobius"/>
    </source>
</evidence>
<feature type="transmembrane region" description="Helical" evidence="6">
    <location>
        <begin position="73"/>
        <end position="92"/>
    </location>
</feature>
<dbReference type="Gene3D" id="1.20.1250.20">
    <property type="entry name" value="MFS general substrate transporter like domains"/>
    <property type="match status" value="1"/>
</dbReference>
<dbReference type="AlphaFoldDB" id="B3S940"/>
<dbReference type="OrthoDB" id="3936150at2759"/>
<reference evidence="8 9" key="1">
    <citation type="journal article" date="2008" name="Nature">
        <title>The Trichoplax genome and the nature of placozoans.</title>
        <authorList>
            <person name="Srivastava M."/>
            <person name="Begovic E."/>
            <person name="Chapman J."/>
            <person name="Putnam N.H."/>
            <person name="Hellsten U."/>
            <person name="Kawashima T."/>
            <person name="Kuo A."/>
            <person name="Mitros T."/>
            <person name="Salamov A."/>
            <person name="Carpenter M.L."/>
            <person name="Signorovitch A.Y."/>
            <person name="Moreno M.A."/>
            <person name="Kamm K."/>
            <person name="Grimwood J."/>
            <person name="Schmutz J."/>
            <person name="Shapiro H."/>
            <person name="Grigoriev I.V."/>
            <person name="Buss L.W."/>
            <person name="Schierwater B."/>
            <person name="Dellaporta S.L."/>
            <person name="Rokhsar D.S."/>
        </authorList>
    </citation>
    <scope>NUCLEOTIDE SEQUENCE [LARGE SCALE GENOMIC DNA]</scope>
    <source>
        <strain evidence="8 9">Grell-BS-1999</strain>
    </source>
</reference>
<dbReference type="HOGENOM" id="CLU_001265_46_15_1"/>
<feature type="domain" description="Major facilitator superfamily (MFS) profile" evidence="7">
    <location>
        <begin position="6"/>
        <end position="480"/>
    </location>
</feature>
<evidence type="ECO:0000313" key="8">
    <source>
        <dbReference type="EMBL" id="EDV20805.1"/>
    </source>
</evidence>
<dbReference type="InParanoid" id="B3S940"/>
<feature type="transmembrane region" description="Helical" evidence="6">
    <location>
        <begin position="44"/>
        <end position="61"/>
    </location>
</feature>
<organism evidence="8 9">
    <name type="scientific">Trichoplax adhaerens</name>
    <name type="common">Trichoplax reptans</name>
    <dbReference type="NCBI Taxonomy" id="10228"/>
    <lineage>
        <taxon>Eukaryota</taxon>
        <taxon>Metazoa</taxon>
        <taxon>Placozoa</taxon>
        <taxon>Uniplacotomia</taxon>
        <taxon>Trichoplacea</taxon>
        <taxon>Trichoplacidae</taxon>
        <taxon>Trichoplax</taxon>
    </lineage>
</organism>
<dbReference type="InterPro" id="IPR036259">
    <property type="entry name" value="MFS_trans_sf"/>
</dbReference>
<evidence type="ECO:0000313" key="9">
    <source>
        <dbReference type="Proteomes" id="UP000009022"/>
    </source>
</evidence>
<keyword evidence="5 6" id="KW-0472">Membrane</keyword>
<protein>
    <recommendedName>
        <fullName evidence="7">Major facilitator superfamily (MFS) profile domain-containing protein</fullName>
    </recommendedName>
</protein>
<dbReference type="PANTHER" id="PTHR23511:SF34">
    <property type="entry name" value="SYNAPTIC VESICLE GLYCOPROTEIN 2"/>
    <property type="match status" value="1"/>
</dbReference>
<dbReference type="SUPFAM" id="SSF103473">
    <property type="entry name" value="MFS general substrate transporter"/>
    <property type="match status" value="1"/>
</dbReference>
<dbReference type="GO" id="GO:0016020">
    <property type="term" value="C:membrane"/>
    <property type="evidence" value="ECO:0007669"/>
    <property type="project" value="UniProtKB-SubCell"/>
</dbReference>
<feature type="transmembrane region" description="Helical" evidence="6">
    <location>
        <begin position="273"/>
        <end position="294"/>
    </location>
</feature>
<keyword evidence="9" id="KW-1185">Reference proteome</keyword>
<dbReference type="InterPro" id="IPR020846">
    <property type="entry name" value="MFS_dom"/>
</dbReference>
<keyword evidence="2" id="KW-0813">Transport</keyword>
<keyword evidence="3 6" id="KW-0812">Transmembrane</keyword>
<gene>
    <name evidence="8" type="ORF">TRIADDRAFT_596</name>
</gene>
<name>B3S940_TRIAD</name>
<feature type="transmembrane region" description="Helical" evidence="6">
    <location>
        <begin position="130"/>
        <end position="151"/>
    </location>
</feature>
<dbReference type="PROSITE" id="PS50850">
    <property type="entry name" value="MFS"/>
    <property type="match status" value="1"/>
</dbReference>